<dbReference type="PANTHER" id="PTHR39184">
    <property type="match status" value="1"/>
</dbReference>
<dbReference type="Pfam" id="PF04466">
    <property type="entry name" value="Terminase_3"/>
    <property type="match status" value="1"/>
</dbReference>
<dbReference type="Pfam" id="PF17288">
    <property type="entry name" value="Terminase_3C"/>
    <property type="match status" value="1"/>
</dbReference>
<proteinExistence type="predicted"/>
<dbReference type="Gene3D" id="3.40.50.300">
    <property type="entry name" value="P-loop containing nucleotide triphosphate hydrolases"/>
    <property type="match status" value="1"/>
</dbReference>
<evidence type="ECO:0000259" key="1">
    <source>
        <dbReference type="Pfam" id="PF04466"/>
    </source>
</evidence>
<accession>A0A6J5MZT6</accession>
<dbReference type="InterPro" id="IPR035413">
    <property type="entry name" value="Terminase_L_C"/>
</dbReference>
<dbReference type="InterPro" id="IPR035412">
    <property type="entry name" value="Terminase_L_N"/>
</dbReference>
<dbReference type="NCBIfam" id="TIGR01547">
    <property type="entry name" value="phage_term_2"/>
    <property type="match status" value="1"/>
</dbReference>
<protein>
    <submittedName>
        <fullName evidence="3">XtmB Phage terminase large subunit</fullName>
    </submittedName>
</protein>
<reference evidence="3" key="1">
    <citation type="submission" date="2020-04" db="EMBL/GenBank/DDBJ databases">
        <authorList>
            <person name="Chiriac C."/>
            <person name="Salcher M."/>
            <person name="Ghai R."/>
            <person name="Kavagutti S V."/>
        </authorList>
    </citation>
    <scope>NUCLEOTIDE SEQUENCE</scope>
</reference>
<organism evidence="3">
    <name type="scientific">uncultured Caudovirales phage</name>
    <dbReference type="NCBI Taxonomy" id="2100421"/>
    <lineage>
        <taxon>Viruses</taxon>
        <taxon>Duplodnaviria</taxon>
        <taxon>Heunggongvirae</taxon>
        <taxon>Uroviricota</taxon>
        <taxon>Caudoviricetes</taxon>
        <taxon>Peduoviridae</taxon>
        <taxon>Maltschvirus</taxon>
        <taxon>Maltschvirus maltsch</taxon>
    </lineage>
</organism>
<feature type="domain" description="Phage terminase large subunit C-terminal" evidence="2">
    <location>
        <begin position="252"/>
        <end position="387"/>
    </location>
</feature>
<dbReference type="InterPro" id="IPR006437">
    <property type="entry name" value="Phage_terminase_lsu"/>
</dbReference>
<evidence type="ECO:0000259" key="2">
    <source>
        <dbReference type="Pfam" id="PF17288"/>
    </source>
</evidence>
<feature type="domain" description="Phage terminase large subunit N-terminal" evidence="1">
    <location>
        <begin position="16"/>
        <end position="222"/>
    </location>
</feature>
<dbReference type="InterPro" id="IPR027417">
    <property type="entry name" value="P-loop_NTPase"/>
</dbReference>
<evidence type="ECO:0000313" key="3">
    <source>
        <dbReference type="EMBL" id="CAB4152364.1"/>
    </source>
</evidence>
<dbReference type="SUPFAM" id="SSF52540">
    <property type="entry name" value="P-loop containing nucleoside triphosphate hydrolases"/>
    <property type="match status" value="1"/>
</dbReference>
<gene>
    <name evidence="3" type="ORF">UFOVP618_7</name>
</gene>
<dbReference type="InterPro" id="IPR052380">
    <property type="entry name" value="Viral_DNA_packaging_terminase"/>
</dbReference>
<dbReference type="Gene3D" id="3.30.420.280">
    <property type="match status" value="1"/>
</dbReference>
<dbReference type="PANTHER" id="PTHR39184:SF1">
    <property type="entry name" value="PBSX PHAGE TERMINASE LARGE SUBUNIT"/>
    <property type="match status" value="1"/>
</dbReference>
<sequence>MVTLNPKYKPFGSDSRYFIITGGRGSGKSYSINLLLLLLTYESGHTILFTRYTLTSAHVSIIPEFIDKIDILDKHSDFHITKDEIINLRTGSKILFKGIKTSSGTQTANLKSLAGVTTWILDEAEELTDEDTFDKIDYSIRSKDKQNRVILILNPATKEHFIYQKFFEAKGVEAGSNTIKGDTTYIHTTYLDNVENLSESFLNQIETIKERRPDKYKHTILGGWLDKAEGVIFTNWRIGEFNKDNGSVFGQDYGFSNDPSTLIETSIDRTNKRIYIKEHIHKQGLTTSELAQLNQQFAGRDLIVGDNSEPRLIAELKARGLNIVPTIKGADSVKYGISLIQDYDLIIEENSVNLIKELNNYCWLEKKSETPIDKWNHCLDAMRYAISYQLANPNKGKYSIY</sequence>
<name>A0A6J5MZT6_9CAUD</name>
<dbReference type="EMBL" id="LR796587">
    <property type="protein sequence ID" value="CAB4152364.1"/>
    <property type="molecule type" value="Genomic_DNA"/>
</dbReference>